<gene>
    <name evidence="4" type="ORF">KILIM_030_00320</name>
</gene>
<evidence type="ECO:0000256" key="1">
    <source>
        <dbReference type="SAM" id="MobiDB-lite"/>
    </source>
</evidence>
<comment type="caution">
    <text evidence="4">The sequence shown here is derived from an EMBL/GenBank/DDBJ whole genome shotgun (WGS) entry which is preliminary data.</text>
</comment>
<keyword evidence="5" id="KW-1185">Reference proteome</keyword>
<dbReference type="Pfam" id="PF11181">
    <property type="entry name" value="YflT"/>
    <property type="match status" value="1"/>
</dbReference>
<name>K6W9W0_9MICO</name>
<dbReference type="STRING" id="1184609.KILIM_030_00320"/>
<feature type="transmembrane region" description="Helical" evidence="2">
    <location>
        <begin position="101"/>
        <end position="123"/>
    </location>
</feature>
<reference evidence="4 5" key="1">
    <citation type="submission" date="2012-08" db="EMBL/GenBank/DDBJ databases">
        <title>Whole genome shotgun sequence of Kineosphaera limosa NBRC 100340.</title>
        <authorList>
            <person name="Yoshida I."/>
            <person name="Isaki S."/>
            <person name="Hosoyama A."/>
            <person name="Tsuchikane K."/>
            <person name="Katsumata H."/>
            <person name="Ando Y."/>
            <person name="Ohji S."/>
            <person name="Hamada M."/>
            <person name="Tamura T."/>
            <person name="Yamazoe A."/>
            <person name="Yamazaki S."/>
            <person name="Fujita N."/>
        </authorList>
    </citation>
    <scope>NUCLEOTIDE SEQUENCE [LARGE SCALE GENOMIC DNA]</scope>
    <source>
        <strain evidence="4 5">NBRC 100340</strain>
    </source>
</reference>
<evidence type="ECO:0000256" key="2">
    <source>
        <dbReference type="SAM" id="Phobius"/>
    </source>
</evidence>
<evidence type="ECO:0000313" key="4">
    <source>
        <dbReference type="EMBL" id="GAB95990.1"/>
    </source>
</evidence>
<keyword evidence="2" id="KW-1133">Transmembrane helix</keyword>
<protein>
    <recommendedName>
        <fullName evidence="3">General stress protein 17M-like domain-containing protein</fullName>
    </recommendedName>
</protein>
<keyword evidence="2" id="KW-0812">Transmembrane</keyword>
<sequence length="259" mass="26882">MSTPASPGAARVPLERLALEFPRSLAVYNSYTDAQKAVDYLSDHQFAVENVLIVGTDLKQVERVMGRLTWTKVLTGGVLTGMWLGLFVGLIMSLFSPNAAGSLATILSAVLTGAIFGAVWAAIGYRFTGGRRDFTSVTSVIATKYEVLVEHRLFDQARSLLTEGGLTSGLAAGSSAPSNQPNPYAGLYGAMRTDGAGGSASAATSAAGGAAGEPGGARETEPQRSDQPQYGVRLPEGTPPPQGERRGEGGPSAPPNPRD</sequence>
<feature type="domain" description="General stress protein 17M-like" evidence="3">
    <location>
        <begin position="25"/>
        <end position="110"/>
    </location>
</feature>
<proteinExistence type="predicted"/>
<organism evidence="4 5">
    <name type="scientific">Kineosphaera limosa NBRC 100340</name>
    <dbReference type="NCBI Taxonomy" id="1184609"/>
    <lineage>
        <taxon>Bacteria</taxon>
        <taxon>Bacillati</taxon>
        <taxon>Actinomycetota</taxon>
        <taxon>Actinomycetes</taxon>
        <taxon>Micrococcales</taxon>
        <taxon>Dermatophilaceae</taxon>
        <taxon>Kineosphaera</taxon>
    </lineage>
</organism>
<evidence type="ECO:0000259" key="3">
    <source>
        <dbReference type="Pfam" id="PF11181"/>
    </source>
</evidence>
<evidence type="ECO:0000313" key="5">
    <source>
        <dbReference type="Proteomes" id="UP000008366"/>
    </source>
</evidence>
<dbReference type="RefSeq" id="WP_006592522.1">
    <property type="nucleotide sequence ID" value="NZ_BAHD01000030.1"/>
</dbReference>
<dbReference type="eggNOG" id="ENOG5032RS7">
    <property type="taxonomic scope" value="Bacteria"/>
</dbReference>
<dbReference type="InterPro" id="IPR025889">
    <property type="entry name" value="GSP17M-like_dom"/>
</dbReference>
<keyword evidence="2" id="KW-0472">Membrane</keyword>
<feature type="compositionally biased region" description="Low complexity" evidence="1">
    <location>
        <begin position="199"/>
        <end position="208"/>
    </location>
</feature>
<dbReference type="EMBL" id="BAHD01000030">
    <property type="protein sequence ID" value="GAB95990.1"/>
    <property type="molecule type" value="Genomic_DNA"/>
</dbReference>
<dbReference type="Proteomes" id="UP000008366">
    <property type="component" value="Unassembled WGS sequence"/>
</dbReference>
<dbReference type="AlphaFoldDB" id="K6W9W0"/>
<accession>K6W9W0</accession>
<feature type="transmembrane region" description="Helical" evidence="2">
    <location>
        <begin position="73"/>
        <end position="95"/>
    </location>
</feature>
<feature type="region of interest" description="Disordered" evidence="1">
    <location>
        <begin position="195"/>
        <end position="259"/>
    </location>
</feature>